<name>A0A8S1RU45_9CILI</name>
<dbReference type="AlphaFoldDB" id="A0A8S1RU45"/>
<accession>A0A8S1RU45</accession>
<evidence type="ECO:0000313" key="1">
    <source>
        <dbReference type="EMBL" id="CAD8130515.1"/>
    </source>
</evidence>
<dbReference type="Proteomes" id="UP000692954">
    <property type="component" value="Unassembled WGS sequence"/>
</dbReference>
<dbReference type="EMBL" id="CAJJDN010000296">
    <property type="protein sequence ID" value="CAD8130515.1"/>
    <property type="molecule type" value="Genomic_DNA"/>
</dbReference>
<keyword evidence="2" id="KW-1185">Reference proteome</keyword>
<protein>
    <submittedName>
        <fullName evidence="1">Uncharacterized protein</fullName>
    </submittedName>
</protein>
<organism evidence="1 2">
    <name type="scientific">Paramecium sonneborni</name>
    <dbReference type="NCBI Taxonomy" id="65129"/>
    <lineage>
        <taxon>Eukaryota</taxon>
        <taxon>Sar</taxon>
        <taxon>Alveolata</taxon>
        <taxon>Ciliophora</taxon>
        <taxon>Intramacronucleata</taxon>
        <taxon>Oligohymenophorea</taxon>
        <taxon>Peniculida</taxon>
        <taxon>Parameciidae</taxon>
        <taxon>Paramecium</taxon>
    </lineage>
</organism>
<evidence type="ECO:0000313" key="2">
    <source>
        <dbReference type="Proteomes" id="UP000692954"/>
    </source>
</evidence>
<comment type="caution">
    <text evidence="1">The sequence shown here is derived from an EMBL/GenBank/DDBJ whole genome shotgun (WGS) entry which is preliminary data.</text>
</comment>
<gene>
    <name evidence="1" type="ORF">PSON_ATCC_30995.1.T2960013</name>
</gene>
<proteinExistence type="predicted"/>
<sequence>MSYTWGTWTQSQTPNSHSQIWVGYQFTTIFTTLECFSIRTSRKQVIDLNILPTFNLEFVQSGQIYFANGNYDYSVDKSLTPLRMNVQVKCEKNKKIQANFHKCNSCSVQKTYSFKYNCFNQMNYIGFFPLFQQSFSQYNHLKVSIQSLQLEIIHVVYNQIITETTIVTISILDQ</sequence>
<reference evidence="1" key="1">
    <citation type="submission" date="2021-01" db="EMBL/GenBank/DDBJ databases">
        <authorList>
            <consortium name="Genoscope - CEA"/>
            <person name="William W."/>
        </authorList>
    </citation>
    <scope>NUCLEOTIDE SEQUENCE</scope>
</reference>